<dbReference type="SUPFAM" id="SSF103039">
    <property type="entry name" value="CheC-like"/>
    <property type="match status" value="1"/>
</dbReference>
<dbReference type="OrthoDB" id="274823at2"/>
<dbReference type="Proteomes" id="UP000223527">
    <property type="component" value="Unassembled WGS sequence"/>
</dbReference>
<sequence>MNIQILLNELERDALTEIVNIGVSRAAASLRRLIGAEVLLSVPSAEVVSRSAAAAMIADRESEPLVTVRQDFAGSFSGRALLILPAANGASLVRAVLGEAVDDEEALALRDETLTETGNLVLNNCLGTMANMLRESLTLSLPDLDHGGPAALFAAGAAGGEEAGGVVLFLYINFSIRNHDIRGYIAMLMDMPSLTMLQQLIAGFISSVMDDTAGGA</sequence>
<proteinExistence type="predicted"/>
<dbReference type="InterPro" id="IPR050992">
    <property type="entry name" value="CheZ_family_phosphatases"/>
</dbReference>
<dbReference type="PANTHER" id="PTHR43693:SF1">
    <property type="entry name" value="PROTEIN PHOSPHATASE CHEZ"/>
    <property type="match status" value="1"/>
</dbReference>
<dbReference type="RefSeq" id="WP_099097176.1">
    <property type="nucleotide sequence ID" value="NZ_PDNU01000054.1"/>
</dbReference>
<dbReference type="PANTHER" id="PTHR43693">
    <property type="entry name" value="PROTEIN PHOSPHATASE CHEZ"/>
    <property type="match status" value="1"/>
</dbReference>
<comment type="caution">
    <text evidence="3">The sequence shown here is derived from an EMBL/GenBank/DDBJ whole genome shotgun (WGS) entry which is preliminary data.</text>
</comment>
<evidence type="ECO:0000256" key="2">
    <source>
        <dbReference type="ARBA" id="ARBA00022801"/>
    </source>
</evidence>
<evidence type="ECO:0000313" key="4">
    <source>
        <dbReference type="Proteomes" id="UP000223527"/>
    </source>
</evidence>
<dbReference type="GO" id="GO:0016787">
    <property type="term" value="F:hydrolase activity"/>
    <property type="evidence" value="ECO:0007669"/>
    <property type="project" value="UniProtKB-KW"/>
</dbReference>
<dbReference type="CDD" id="cd17910">
    <property type="entry name" value="CheC_ClassII"/>
    <property type="match status" value="1"/>
</dbReference>
<reference evidence="3 4" key="1">
    <citation type="submission" date="2017-10" db="EMBL/GenBank/DDBJ databases">
        <authorList>
            <person name="Banno H."/>
            <person name="Chua N.-H."/>
        </authorList>
    </citation>
    <scope>NUCLEOTIDE SEQUENCE [LARGE SCALE GENOMIC DNA]</scope>
    <source>
        <strain evidence="3 4">YW11</strain>
    </source>
</reference>
<name>A0A2C7A6Q4_9PROT</name>
<keyword evidence="2" id="KW-0378">Hydrolase</keyword>
<keyword evidence="1" id="KW-0145">Chemotaxis</keyword>
<dbReference type="Gene3D" id="3.40.1550.10">
    <property type="entry name" value="CheC-like"/>
    <property type="match status" value="1"/>
</dbReference>
<dbReference type="InterPro" id="IPR028976">
    <property type="entry name" value="CheC-like_sf"/>
</dbReference>
<protein>
    <submittedName>
        <fullName evidence="3">Chemotaxis protein CheX</fullName>
    </submittedName>
</protein>
<gene>
    <name evidence="3" type="ORF">CR162_19445</name>
</gene>
<evidence type="ECO:0000313" key="3">
    <source>
        <dbReference type="EMBL" id="PHK93293.1"/>
    </source>
</evidence>
<dbReference type="GO" id="GO:0006935">
    <property type="term" value="P:chemotaxis"/>
    <property type="evidence" value="ECO:0007669"/>
    <property type="project" value="UniProtKB-KW"/>
</dbReference>
<accession>A0A2C7A6Q4</accession>
<organism evidence="3 4">
    <name type="scientific">Teichococcus rhizosphaerae</name>
    <dbReference type="NCBI Taxonomy" id="1335062"/>
    <lineage>
        <taxon>Bacteria</taxon>
        <taxon>Pseudomonadati</taxon>
        <taxon>Pseudomonadota</taxon>
        <taxon>Alphaproteobacteria</taxon>
        <taxon>Acetobacterales</taxon>
        <taxon>Roseomonadaceae</taxon>
        <taxon>Roseomonas</taxon>
    </lineage>
</organism>
<keyword evidence="4" id="KW-1185">Reference proteome</keyword>
<dbReference type="AlphaFoldDB" id="A0A2C7A6Q4"/>
<dbReference type="EMBL" id="PDNU01000054">
    <property type="protein sequence ID" value="PHK93293.1"/>
    <property type="molecule type" value="Genomic_DNA"/>
</dbReference>
<evidence type="ECO:0000256" key="1">
    <source>
        <dbReference type="ARBA" id="ARBA00022500"/>
    </source>
</evidence>